<sequence>MHLRSHCRSAARVLLPSLIVVGIGVLAVADPERLREVPRVFAHDEIERSPAGDGVDTASMNPGDEASPARDCAGVFYPIQISVEPRTPALSGEVATAIVRVSTSQVMGNVRVRWTLDRALRAVTPPTESTIDHLAPGDVWTQEIAVELPVSLDRRTVEVTVEGWVHGEPLSRSTIWNLLPGGPEAAREVVRPDGSRVREVAARRIR</sequence>
<gene>
    <name evidence="2" type="ORF">KC729_13935</name>
</gene>
<evidence type="ECO:0000313" key="2">
    <source>
        <dbReference type="EMBL" id="MCA9728786.1"/>
    </source>
</evidence>
<dbReference type="EMBL" id="JAGQHR010000476">
    <property type="protein sequence ID" value="MCA9728786.1"/>
    <property type="molecule type" value="Genomic_DNA"/>
</dbReference>
<protein>
    <submittedName>
        <fullName evidence="2">Uncharacterized protein</fullName>
    </submittedName>
</protein>
<organism evidence="2 3">
    <name type="scientific">Eiseniibacteriota bacterium</name>
    <dbReference type="NCBI Taxonomy" id="2212470"/>
    <lineage>
        <taxon>Bacteria</taxon>
        <taxon>Candidatus Eiseniibacteriota</taxon>
    </lineage>
</organism>
<feature type="region of interest" description="Disordered" evidence="1">
    <location>
        <begin position="45"/>
        <end position="67"/>
    </location>
</feature>
<evidence type="ECO:0000313" key="3">
    <source>
        <dbReference type="Proteomes" id="UP000697710"/>
    </source>
</evidence>
<accession>A0A956RPM5</accession>
<proteinExistence type="predicted"/>
<reference evidence="2" key="1">
    <citation type="submission" date="2020-04" db="EMBL/GenBank/DDBJ databases">
        <authorList>
            <person name="Zhang T."/>
        </authorList>
    </citation>
    <scope>NUCLEOTIDE SEQUENCE</scope>
    <source>
        <strain evidence="2">HKST-UBA01</strain>
    </source>
</reference>
<dbReference type="AlphaFoldDB" id="A0A956RPM5"/>
<name>A0A956RPM5_UNCEI</name>
<evidence type="ECO:0000256" key="1">
    <source>
        <dbReference type="SAM" id="MobiDB-lite"/>
    </source>
</evidence>
<comment type="caution">
    <text evidence="2">The sequence shown here is derived from an EMBL/GenBank/DDBJ whole genome shotgun (WGS) entry which is preliminary data.</text>
</comment>
<reference evidence="2" key="2">
    <citation type="journal article" date="2021" name="Microbiome">
        <title>Successional dynamics and alternative stable states in a saline activated sludge microbial community over 9 years.</title>
        <authorList>
            <person name="Wang Y."/>
            <person name="Ye J."/>
            <person name="Ju F."/>
            <person name="Liu L."/>
            <person name="Boyd J.A."/>
            <person name="Deng Y."/>
            <person name="Parks D.H."/>
            <person name="Jiang X."/>
            <person name="Yin X."/>
            <person name="Woodcroft B.J."/>
            <person name="Tyson G.W."/>
            <person name="Hugenholtz P."/>
            <person name="Polz M.F."/>
            <person name="Zhang T."/>
        </authorList>
    </citation>
    <scope>NUCLEOTIDE SEQUENCE</scope>
    <source>
        <strain evidence="2">HKST-UBA01</strain>
    </source>
</reference>
<dbReference type="Proteomes" id="UP000697710">
    <property type="component" value="Unassembled WGS sequence"/>
</dbReference>